<evidence type="ECO:0000256" key="6">
    <source>
        <dbReference type="PROSITE-ProRule" id="PRU00169"/>
    </source>
</evidence>
<evidence type="ECO:0000259" key="9">
    <source>
        <dbReference type="PROSITE" id="PS51755"/>
    </source>
</evidence>
<evidence type="ECO:0000256" key="1">
    <source>
        <dbReference type="ARBA" id="ARBA00022553"/>
    </source>
</evidence>
<dbReference type="SUPFAM" id="SSF52172">
    <property type="entry name" value="CheY-like"/>
    <property type="match status" value="1"/>
</dbReference>
<dbReference type="SUPFAM" id="SSF46894">
    <property type="entry name" value="C-terminal effector domain of the bipartite response regulators"/>
    <property type="match status" value="1"/>
</dbReference>
<organism evidence="10 11">
    <name type="scientific">Nannocystis punicea</name>
    <dbReference type="NCBI Taxonomy" id="2995304"/>
    <lineage>
        <taxon>Bacteria</taxon>
        <taxon>Pseudomonadati</taxon>
        <taxon>Myxococcota</taxon>
        <taxon>Polyangia</taxon>
        <taxon>Nannocystales</taxon>
        <taxon>Nannocystaceae</taxon>
        <taxon>Nannocystis</taxon>
    </lineage>
</organism>
<dbReference type="Gene3D" id="6.10.250.690">
    <property type="match status" value="1"/>
</dbReference>
<feature type="domain" description="Response regulatory" evidence="8">
    <location>
        <begin position="39"/>
        <end position="153"/>
    </location>
</feature>
<dbReference type="RefSeq" id="WP_269033907.1">
    <property type="nucleotide sequence ID" value="NZ_CP114040.1"/>
</dbReference>
<dbReference type="Gene3D" id="3.40.50.2300">
    <property type="match status" value="1"/>
</dbReference>
<feature type="domain" description="OmpR/PhoB-type" evidence="9">
    <location>
        <begin position="166"/>
        <end position="265"/>
    </location>
</feature>
<keyword evidence="1 6" id="KW-0597">Phosphoprotein</keyword>
<protein>
    <submittedName>
        <fullName evidence="10">Response regulator transcription factor</fullName>
    </submittedName>
</protein>
<dbReference type="SMART" id="SM00448">
    <property type="entry name" value="REC"/>
    <property type="match status" value="1"/>
</dbReference>
<dbReference type="Proteomes" id="UP001164459">
    <property type="component" value="Chromosome"/>
</dbReference>
<keyword evidence="11" id="KW-1185">Reference proteome</keyword>
<name>A0ABY7GX24_9BACT</name>
<dbReference type="InterPro" id="IPR001867">
    <property type="entry name" value="OmpR/PhoB-type_DNA-bd"/>
</dbReference>
<accession>A0ABY7GX24</accession>
<keyword evidence="3" id="KW-0805">Transcription regulation</keyword>
<keyword evidence="2" id="KW-0902">Two-component regulatory system</keyword>
<proteinExistence type="predicted"/>
<dbReference type="InterPro" id="IPR011006">
    <property type="entry name" value="CheY-like_superfamily"/>
</dbReference>
<evidence type="ECO:0000313" key="10">
    <source>
        <dbReference type="EMBL" id="WAS91545.1"/>
    </source>
</evidence>
<dbReference type="PANTHER" id="PTHR48111">
    <property type="entry name" value="REGULATOR OF RPOS"/>
    <property type="match status" value="1"/>
</dbReference>
<dbReference type="InterPro" id="IPR036388">
    <property type="entry name" value="WH-like_DNA-bd_sf"/>
</dbReference>
<dbReference type="InterPro" id="IPR039420">
    <property type="entry name" value="WalR-like"/>
</dbReference>
<evidence type="ECO:0000256" key="2">
    <source>
        <dbReference type="ARBA" id="ARBA00023012"/>
    </source>
</evidence>
<evidence type="ECO:0000313" key="11">
    <source>
        <dbReference type="Proteomes" id="UP001164459"/>
    </source>
</evidence>
<dbReference type="EMBL" id="CP114040">
    <property type="protein sequence ID" value="WAS91545.1"/>
    <property type="molecule type" value="Genomic_DNA"/>
</dbReference>
<evidence type="ECO:0000256" key="4">
    <source>
        <dbReference type="ARBA" id="ARBA00023125"/>
    </source>
</evidence>
<dbReference type="PROSITE" id="PS51755">
    <property type="entry name" value="OMPR_PHOB"/>
    <property type="match status" value="1"/>
</dbReference>
<dbReference type="PROSITE" id="PS50110">
    <property type="entry name" value="RESPONSE_REGULATORY"/>
    <property type="match status" value="1"/>
</dbReference>
<keyword evidence="5" id="KW-0804">Transcription</keyword>
<gene>
    <name evidence="10" type="ORF">O0S08_35630</name>
</gene>
<dbReference type="InterPro" id="IPR001789">
    <property type="entry name" value="Sig_transdc_resp-reg_receiver"/>
</dbReference>
<feature type="DNA-binding region" description="OmpR/PhoB-type" evidence="7">
    <location>
        <begin position="166"/>
        <end position="265"/>
    </location>
</feature>
<dbReference type="Pfam" id="PF00072">
    <property type="entry name" value="Response_reg"/>
    <property type="match status" value="1"/>
</dbReference>
<dbReference type="InterPro" id="IPR016032">
    <property type="entry name" value="Sig_transdc_resp-reg_C-effctor"/>
</dbReference>
<evidence type="ECO:0000259" key="8">
    <source>
        <dbReference type="PROSITE" id="PS50110"/>
    </source>
</evidence>
<dbReference type="Gene3D" id="1.10.10.10">
    <property type="entry name" value="Winged helix-like DNA-binding domain superfamily/Winged helix DNA-binding domain"/>
    <property type="match status" value="1"/>
</dbReference>
<dbReference type="CDD" id="cd00383">
    <property type="entry name" value="trans_reg_C"/>
    <property type="match status" value="1"/>
</dbReference>
<keyword evidence="4 7" id="KW-0238">DNA-binding</keyword>
<evidence type="ECO:0000256" key="7">
    <source>
        <dbReference type="PROSITE-ProRule" id="PRU01091"/>
    </source>
</evidence>
<reference evidence="10" key="1">
    <citation type="submission" date="2022-11" db="EMBL/GenBank/DDBJ databases">
        <title>Minimal conservation of predation-associated metabolite biosynthetic gene clusters underscores biosynthetic potential of Myxococcota including descriptions for ten novel species: Archangium lansinium sp. nov., Myxococcus landrumus sp. nov., Nannocystis bai.</title>
        <authorList>
            <person name="Ahearne A."/>
            <person name="Stevens C."/>
            <person name="Dowd S."/>
        </authorList>
    </citation>
    <scope>NUCLEOTIDE SEQUENCE</scope>
    <source>
        <strain evidence="10">Fl3</strain>
    </source>
</reference>
<evidence type="ECO:0000256" key="3">
    <source>
        <dbReference type="ARBA" id="ARBA00023015"/>
    </source>
</evidence>
<sequence>MNRPRNALRGTDEDDFIDRCTAGPVSGYESEAPVIPMANVLVIEDDRALAEALSIAFEDAGHKVSAAHDGKDGLQRIERDRPDVVICDVQLPRLDGFSLCRLLRERGDSVPFLLLTARDGDIDQALGLDLGADDYVVKPASTRVLLARVHALLRRQAVRAQPPAETSSVVAGALHIDRHRLEARWRGAPIETTLTEIRLLEALAARPGIVLSRARLLELARGDDSTVDDRLVDTYIRRLRRKLEAVDPAFDAIETVIGAGYRLRAP</sequence>
<dbReference type="SMART" id="SM00862">
    <property type="entry name" value="Trans_reg_C"/>
    <property type="match status" value="1"/>
</dbReference>
<dbReference type="Pfam" id="PF00486">
    <property type="entry name" value="Trans_reg_C"/>
    <property type="match status" value="1"/>
</dbReference>
<feature type="modified residue" description="4-aspartylphosphate" evidence="6">
    <location>
        <position position="88"/>
    </location>
</feature>
<dbReference type="CDD" id="cd17574">
    <property type="entry name" value="REC_OmpR"/>
    <property type="match status" value="1"/>
</dbReference>
<dbReference type="PANTHER" id="PTHR48111:SF21">
    <property type="entry name" value="DNA-BINDING DUAL MASTER TRANSCRIPTIONAL REGULATOR RPAA"/>
    <property type="match status" value="1"/>
</dbReference>
<evidence type="ECO:0000256" key="5">
    <source>
        <dbReference type="ARBA" id="ARBA00023163"/>
    </source>
</evidence>